<proteinExistence type="predicted"/>
<organism evidence="1 2">
    <name type="scientific">Gimesia aquarii</name>
    <dbReference type="NCBI Taxonomy" id="2527964"/>
    <lineage>
        <taxon>Bacteria</taxon>
        <taxon>Pseudomonadati</taxon>
        <taxon>Planctomycetota</taxon>
        <taxon>Planctomycetia</taxon>
        <taxon>Planctomycetales</taxon>
        <taxon>Planctomycetaceae</taxon>
        <taxon>Gimesia</taxon>
    </lineage>
</organism>
<sequence length="151" mass="17553">MKIPDSLRISFKDEAGVPVKNLFCLVTFYFGRHNCLPITQTTSIEGQITISLEQVRNELKESQNTFLMDYKFQLDEFDGNIEAVVEDKNLLQKRIKKIGEYYPENALRITNILQEINNDHYIPISKKIIIDSSPFKTEIVLSRKKTIQNKV</sequence>
<dbReference type="EMBL" id="CP037422">
    <property type="protein sequence ID" value="QDU08170.1"/>
    <property type="molecule type" value="Genomic_DNA"/>
</dbReference>
<gene>
    <name evidence="1" type="ORF">V202x_15340</name>
</gene>
<evidence type="ECO:0000313" key="2">
    <source>
        <dbReference type="Proteomes" id="UP000318384"/>
    </source>
</evidence>
<name>A0A517WSE6_9PLAN</name>
<accession>A0A517WSE6</accession>
<protein>
    <submittedName>
        <fullName evidence="1">Uncharacterized protein</fullName>
    </submittedName>
</protein>
<evidence type="ECO:0000313" key="1">
    <source>
        <dbReference type="EMBL" id="QDU08170.1"/>
    </source>
</evidence>
<dbReference type="RefSeq" id="WP_145172616.1">
    <property type="nucleotide sequence ID" value="NZ_CP037422.1"/>
</dbReference>
<dbReference type="AlphaFoldDB" id="A0A517WSE6"/>
<keyword evidence="2" id="KW-1185">Reference proteome</keyword>
<dbReference type="Proteomes" id="UP000318384">
    <property type="component" value="Chromosome"/>
</dbReference>
<reference evidence="1 2" key="1">
    <citation type="submission" date="2019-03" db="EMBL/GenBank/DDBJ databases">
        <title>Deep-cultivation of Planctomycetes and their phenomic and genomic characterization uncovers novel biology.</title>
        <authorList>
            <person name="Wiegand S."/>
            <person name="Jogler M."/>
            <person name="Boedeker C."/>
            <person name="Pinto D."/>
            <person name="Vollmers J."/>
            <person name="Rivas-Marin E."/>
            <person name="Kohn T."/>
            <person name="Peeters S.H."/>
            <person name="Heuer A."/>
            <person name="Rast P."/>
            <person name="Oberbeckmann S."/>
            <person name="Bunk B."/>
            <person name="Jeske O."/>
            <person name="Meyerdierks A."/>
            <person name="Storesund J.E."/>
            <person name="Kallscheuer N."/>
            <person name="Luecker S."/>
            <person name="Lage O.M."/>
            <person name="Pohl T."/>
            <person name="Merkel B.J."/>
            <person name="Hornburger P."/>
            <person name="Mueller R.-W."/>
            <person name="Bruemmer F."/>
            <person name="Labrenz M."/>
            <person name="Spormann A.M."/>
            <person name="Op den Camp H."/>
            <person name="Overmann J."/>
            <person name="Amann R."/>
            <person name="Jetten M.S.M."/>
            <person name="Mascher T."/>
            <person name="Medema M.H."/>
            <person name="Devos D.P."/>
            <person name="Kaster A.-K."/>
            <person name="Ovreas L."/>
            <person name="Rohde M."/>
            <person name="Galperin M.Y."/>
            <person name="Jogler C."/>
        </authorList>
    </citation>
    <scope>NUCLEOTIDE SEQUENCE [LARGE SCALE GENOMIC DNA]</scope>
    <source>
        <strain evidence="1 2">V202</strain>
    </source>
</reference>